<sequence length="126" mass="15227">MRKKFNKKSLVKKLIAFMFILLFIFIIYHNYKVNKQTDITYTVENYMTTGLFNKYRMYSIDNFDLTFSDGNIAVVKVFGTDKESPHKRISYKVFVEKNKKGIWKVKKVYKENTTAKKDEYYKKRLE</sequence>
<comment type="caution">
    <text evidence="2">The sequence shown here is derived from an EMBL/GenBank/DDBJ whole genome shotgun (WGS) entry which is preliminary data.</text>
</comment>
<keyword evidence="1" id="KW-1133">Transmembrane helix</keyword>
<keyword evidence="1" id="KW-0472">Membrane</keyword>
<dbReference type="EMBL" id="BAAACG010000013">
    <property type="protein sequence ID" value="GAA0745060.1"/>
    <property type="molecule type" value="Genomic_DNA"/>
</dbReference>
<keyword evidence="1" id="KW-0812">Transmembrane</keyword>
<reference evidence="2 3" key="1">
    <citation type="journal article" date="2019" name="Int. J. Syst. Evol. Microbiol.">
        <title>The Global Catalogue of Microorganisms (GCM) 10K type strain sequencing project: providing services to taxonomists for standard genome sequencing and annotation.</title>
        <authorList>
            <consortium name="The Broad Institute Genomics Platform"/>
            <consortium name="The Broad Institute Genome Sequencing Center for Infectious Disease"/>
            <person name="Wu L."/>
            <person name="Ma J."/>
        </authorList>
    </citation>
    <scope>NUCLEOTIDE SEQUENCE [LARGE SCALE GENOMIC DNA]</scope>
    <source>
        <strain evidence="2 3">JCM 1407</strain>
    </source>
</reference>
<protein>
    <recommendedName>
        <fullName evidence="4">YxeA family protein</fullName>
    </recommendedName>
</protein>
<evidence type="ECO:0000313" key="3">
    <source>
        <dbReference type="Proteomes" id="UP001501510"/>
    </source>
</evidence>
<organism evidence="2 3">
    <name type="scientific">Clostridium oceanicum</name>
    <dbReference type="NCBI Taxonomy" id="1543"/>
    <lineage>
        <taxon>Bacteria</taxon>
        <taxon>Bacillati</taxon>
        <taxon>Bacillota</taxon>
        <taxon>Clostridia</taxon>
        <taxon>Eubacteriales</taxon>
        <taxon>Clostridiaceae</taxon>
        <taxon>Clostridium</taxon>
    </lineage>
</organism>
<evidence type="ECO:0000313" key="2">
    <source>
        <dbReference type="EMBL" id="GAA0745060.1"/>
    </source>
</evidence>
<proteinExistence type="predicted"/>
<accession>A0ABN1JRG3</accession>
<feature type="transmembrane region" description="Helical" evidence="1">
    <location>
        <begin position="12"/>
        <end position="31"/>
    </location>
</feature>
<dbReference type="RefSeq" id="WP_343762956.1">
    <property type="nucleotide sequence ID" value="NZ_BAAACG010000013.1"/>
</dbReference>
<gene>
    <name evidence="2" type="ORF">GCM10008906_30920</name>
</gene>
<name>A0ABN1JRG3_9CLOT</name>
<dbReference type="Proteomes" id="UP001501510">
    <property type="component" value="Unassembled WGS sequence"/>
</dbReference>
<evidence type="ECO:0008006" key="4">
    <source>
        <dbReference type="Google" id="ProtNLM"/>
    </source>
</evidence>
<keyword evidence="3" id="KW-1185">Reference proteome</keyword>
<evidence type="ECO:0000256" key="1">
    <source>
        <dbReference type="SAM" id="Phobius"/>
    </source>
</evidence>